<sequence>MTTTDRLDRWSLRIAAWAAPGETALAAQTTRAYAAGGTTRRNLFSSRGHAPGGMGGGTVSVLPAVLDGLAYAAEAIKSALASPELSNMLSAAGLLLGLRAQRSESSRHALEGSDPASPRHAVDGRDPVLPRHADGGDGADPDASGDAPGRTGQMHSPDPDPTTDDTRPSSAPTTEVMRAALQMSGRLRARGIEPSEADKLAARVTAQLLAHDDPAEVAAFLDALVAEEPPQPAVRGAQPRRTGLHRLAAAASGLLSRVGRPRTTGPRPSPGSDGTSHG</sequence>
<feature type="compositionally biased region" description="Low complexity" evidence="1">
    <location>
        <begin position="245"/>
        <end position="272"/>
    </location>
</feature>
<organism evidence="2">
    <name type="scientific">Streptomyces sp. R41</name>
    <dbReference type="NCBI Taxonomy" id="3238632"/>
    <lineage>
        <taxon>Bacteria</taxon>
        <taxon>Bacillati</taxon>
        <taxon>Actinomycetota</taxon>
        <taxon>Actinomycetes</taxon>
        <taxon>Kitasatosporales</taxon>
        <taxon>Streptomycetaceae</taxon>
        <taxon>Streptomyces</taxon>
    </lineage>
</organism>
<reference evidence="2" key="1">
    <citation type="submission" date="2024-07" db="EMBL/GenBank/DDBJ databases">
        <authorList>
            <person name="Yu S.T."/>
        </authorList>
    </citation>
    <scope>NUCLEOTIDE SEQUENCE</scope>
    <source>
        <strain evidence="2">R41</strain>
    </source>
</reference>
<feature type="compositionally biased region" description="Basic and acidic residues" evidence="1">
    <location>
        <begin position="120"/>
        <end position="135"/>
    </location>
</feature>
<dbReference type="AlphaFoldDB" id="A0AB39R6D3"/>
<evidence type="ECO:0000313" key="2">
    <source>
        <dbReference type="EMBL" id="XDQ50499.1"/>
    </source>
</evidence>
<proteinExistence type="predicted"/>
<feature type="region of interest" description="Disordered" evidence="1">
    <location>
        <begin position="230"/>
        <end position="278"/>
    </location>
</feature>
<evidence type="ECO:0000256" key="1">
    <source>
        <dbReference type="SAM" id="MobiDB-lite"/>
    </source>
</evidence>
<accession>A0AB39R6D3</accession>
<name>A0AB39R6D3_9ACTN</name>
<gene>
    <name evidence="2" type="ORF">AB5J53_01615</name>
</gene>
<dbReference type="EMBL" id="CP163443">
    <property type="protein sequence ID" value="XDQ50499.1"/>
    <property type="molecule type" value="Genomic_DNA"/>
</dbReference>
<feature type="region of interest" description="Disordered" evidence="1">
    <location>
        <begin position="105"/>
        <end position="173"/>
    </location>
</feature>
<dbReference type="RefSeq" id="WP_369243850.1">
    <property type="nucleotide sequence ID" value="NZ_CP163443.1"/>
</dbReference>
<protein>
    <submittedName>
        <fullName evidence="2">Uncharacterized protein</fullName>
    </submittedName>
</protein>